<keyword evidence="2" id="KW-1185">Reference proteome</keyword>
<dbReference type="AlphaFoldDB" id="A0AAD4LGW1"/>
<name>A0AAD4LGW1_9AGAM</name>
<organism evidence="1 2">
    <name type="scientific">Lactarius akahatsu</name>
    <dbReference type="NCBI Taxonomy" id="416441"/>
    <lineage>
        <taxon>Eukaryota</taxon>
        <taxon>Fungi</taxon>
        <taxon>Dikarya</taxon>
        <taxon>Basidiomycota</taxon>
        <taxon>Agaricomycotina</taxon>
        <taxon>Agaricomycetes</taxon>
        <taxon>Russulales</taxon>
        <taxon>Russulaceae</taxon>
        <taxon>Lactarius</taxon>
    </lineage>
</organism>
<reference evidence="1" key="1">
    <citation type="submission" date="2022-01" db="EMBL/GenBank/DDBJ databases">
        <title>Comparative genomics reveals a dynamic genome evolution in the ectomycorrhizal milk-cap (Lactarius) mushrooms.</title>
        <authorList>
            <consortium name="DOE Joint Genome Institute"/>
            <person name="Lebreton A."/>
            <person name="Tang N."/>
            <person name="Kuo A."/>
            <person name="LaButti K."/>
            <person name="Drula E."/>
            <person name="Barry K."/>
            <person name="Clum A."/>
            <person name="Lipzen A."/>
            <person name="Mousain D."/>
            <person name="Ng V."/>
            <person name="Wang R."/>
            <person name="Wang X."/>
            <person name="Dai Y."/>
            <person name="Henrissat B."/>
            <person name="Grigoriev I.V."/>
            <person name="Guerin-Laguette A."/>
            <person name="Yu F."/>
            <person name="Martin F.M."/>
        </authorList>
    </citation>
    <scope>NUCLEOTIDE SEQUENCE</scope>
    <source>
        <strain evidence="1">QP</strain>
    </source>
</reference>
<evidence type="ECO:0000313" key="2">
    <source>
        <dbReference type="Proteomes" id="UP001201163"/>
    </source>
</evidence>
<proteinExistence type="predicted"/>
<gene>
    <name evidence="1" type="ORF">EDB92DRAFT_683846</name>
</gene>
<dbReference type="Proteomes" id="UP001201163">
    <property type="component" value="Unassembled WGS sequence"/>
</dbReference>
<comment type="caution">
    <text evidence="1">The sequence shown here is derived from an EMBL/GenBank/DDBJ whole genome shotgun (WGS) entry which is preliminary data.</text>
</comment>
<protein>
    <submittedName>
        <fullName evidence="1">Uncharacterized protein</fullName>
    </submittedName>
</protein>
<dbReference type="EMBL" id="JAKELL010000027">
    <property type="protein sequence ID" value="KAH8991206.1"/>
    <property type="molecule type" value="Genomic_DNA"/>
</dbReference>
<evidence type="ECO:0000313" key="1">
    <source>
        <dbReference type="EMBL" id="KAH8991206.1"/>
    </source>
</evidence>
<sequence>MYEITLVYAALLYSLSAQFPRYNIQPIISSERVSVIVCTISNHSTSALTWRSPECDVCVYALLDYHSVMGSVGFMCGRHIGRTRPSVKVHPLNGGSDCSCLADIVIGCEVTPVENDDSYRSDRSCWRMWRDRCSYQTGIRVCCFFLTDVRLTCSPIDTSTKESISYPV</sequence>
<accession>A0AAD4LGW1</accession>